<dbReference type="PANTHER" id="PTHR37984">
    <property type="entry name" value="PROTEIN CBG26694"/>
    <property type="match status" value="1"/>
</dbReference>
<evidence type="ECO:0000313" key="1">
    <source>
        <dbReference type="EMBL" id="CAB4012861.1"/>
    </source>
</evidence>
<dbReference type="OrthoDB" id="5983179at2759"/>
<dbReference type="AlphaFoldDB" id="A0A6S7J6B8"/>
<dbReference type="InterPro" id="IPR050951">
    <property type="entry name" value="Retrovirus_Pol_polyprotein"/>
</dbReference>
<dbReference type="EMBL" id="CACRXK020007664">
    <property type="protein sequence ID" value="CAB4012861.1"/>
    <property type="molecule type" value="Genomic_DNA"/>
</dbReference>
<gene>
    <name evidence="1" type="ORF">PACLA_8A062730</name>
</gene>
<comment type="caution">
    <text evidence="1">The sequence shown here is derived from an EMBL/GenBank/DDBJ whole genome shotgun (WGS) entry which is preliminary data.</text>
</comment>
<dbReference type="PANTHER" id="PTHR37984:SF5">
    <property type="entry name" value="PROTEIN NYNRIN-LIKE"/>
    <property type="match status" value="1"/>
</dbReference>
<organism evidence="1 2">
    <name type="scientific">Paramuricea clavata</name>
    <name type="common">Red gorgonian</name>
    <name type="synonym">Violescent sea-whip</name>
    <dbReference type="NCBI Taxonomy" id="317549"/>
    <lineage>
        <taxon>Eukaryota</taxon>
        <taxon>Metazoa</taxon>
        <taxon>Cnidaria</taxon>
        <taxon>Anthozoa</taxon>
        <taxon>Octocorallia</taxon>
        <taxon>Malacalcyonacea</taxon>
        <taxon>Plexauridae</taxon>
        <taxon>Paramuricea</taxon>
    </lineage>
</organism>
<sequence length="197" mass="22710">MKEDLGSTQTKLSKFLVKYRNTPHSTAGDTPTTFFMGRNLRSRLDLIKPDTRKHVIEEQVSQAKPKGAIAGNVRQLFIGQAVNVRNYRGKEKWIQGFVRARTVPVSYQVEIVANVIWRRHIDQLLASENITNTQYLEQVTDIPALANENNAKDETPVDIQEQQETLEPNQEIDQVEQPKQRYPVRIRYEPNRLGLDN</sequence>
<protein>
    <submittedName>
        <fullName evidence="1">Uncharacterized protein</fullName>
    </submittedName>
</protein>
<dbReference type="Proteomes" id="UP001152795">
    <property type="component" value="Unassembled WGS sequence"/>
</dbReference>
<reference evidence="1" key="1">
    <citation type="submission" date="2020-04" db="EMBL/GenBank/DDBJ databases">
        <authorList>
            <person name="Alioto T."/>
            <person name="Alioto T."/>
            <person name="Gomez Garrido J."/>
        </authorList>
    </citation>
    <scope>NUCLEOTIDE SEQUENCE</scope>
    <source>
        <strain evidence="1">A484AB</strain>
    </source>
</reference>
<keyword evidence="2" id="KW-1185">Reference proteome</keyword>
<evidence type="ECO:0000313" key="2">
    <source>
        <dbReference type="Proteomes" id="UP001152795"/>
    </source>
</evidence>
<proteinExistence type="predicted"/>
<name>A0A6S7J6B8_PARCT</name>
<accession>A0A6S7J6B8</accession>